<dbReference type="EMBL" id="CAJVQB010023867">
    <property type="protein sequence ID" value="CAG8802852.1"/>
    <property type="molecule type" value="Genomic_DNA"/>
</dbReference>
<dbReference type="Proteomes" id="UP000789901">
    <property type="component" value="Unassembled WGS sequence"/>
</dbReference>
<comment type="caution">
    <text evidence="2">The sequence shown here is derived from an EMBL/GenBank/DDBJ whole genome shotgun (WGS) entry which is preliminary data.</text>
</comment>
<keyword evidence="3" id="KW-1185">Reference proteome</keyword>
<name>A0ABN7VVY5_GIGMA</name>
<protein>
    <submittedName>
        <fullName evidence="2">30118_t:CDS:1</fullName>
    </submittedName>
</protein>
<evidence type="ECO:0000313" key="2">
    <source>
        <dbReference type="EMBL" id="CAG8802852.1"/>
    </source>
</evidence>
<evidence type="ECO:0000313" key="3">
    <source>
        <dbReference type="Proteomes" id="UP000789901"/>
    </source>
</evidence>
<feature type="region of interest" description="Disordered" evidence="1">
    <location>
        <begin position="70"/>
        <end position="93"/>
    </location>
</feature>
<feature type="non-terminal residue" evidence="2">
    <location>
        <position position="1"/>
    </location>
</feature>
<proteinExistence type="predicted"/>
<gene>
    <name evidence="2" type="ORF">GMARGA_LOCUS23512</name>
</gene>
<feature type="region of interest" description="Disordered" evidence="1">
    <location>
        <begin position="1"/>
        <end position="37"/>
    </location>
</feature>
<evidence type="ECO:0000256" key="1">
    <source>
        <dbReference type="SAM" id="MobiDB-lite"/>
    </source>
</evidence>
<sequence length="135" mass="15296">EVNNESNNETNDETIIDNENNMVDNEKDNNDEANNLANSFHEEAAQLAVECNNNEMAQCLKTFIDQKKHFLTNNQKDDKSTNKSDYSEEEDNSSIINLLVTKQYKSALEKARHQPYSCCTCGQIGHNSVQCENSS</sequence>
<accession>A0ABN7VVY5</accession>
<reference evidence="2 3" key="1">
    <citation type="submission" date="2021-06" db="EMBL/GenBank/DDBJ databases">
        <authorList>
            <person name="Kallberg Y."/>
            <person name="Tangrot J."/>
            <person name="Rosling A."/>
        </authorList>
    </citation>
    <scope>NUCLEOTIDE SEQUENCE [LARGE SCALE GENOMIC DNA]</scope>
    <source>
        <strain evidence="2 3">120-4 pot B 10/14</strain>
    </source>
</reference>
<feature type="compositionally biased region" description="Basic and acidic residues" evidence="1">
    <location>
        <begin position="75"/>
        <end position="86"/>
    </location>
</feature>
<organism evidence="2 3">
    <name type="scientific">Gigaspora margarita</name>
    <dbReference type="NCBI Taxonomy" id="4874"/>
    <lineage>
        <taxon>Eukaryota</taxon>
        <taxon>Fungi</taxon>
        <taxon>Fungi incertae sedis</taxon>
        <taxon>Mucoromycota</taxon>
        <taxon>Glomeromycotina</taxon>
        <taxon>Glomeromycetes</taxon>
        <taxon>Diversisporales</taxon>
        <taxon>Gigasporaceae</taxon>
        <taxon>Gigaspora</taxon>
    </lineage>
</organism>